<dbReference type="InterPro" id="IPR011701">
    <property type="entry name" value="MFS"/>
</dbReference>
<dbReference type="Proteomes" id="UP000829685">
    <property type="component" value="Unassembled WGS sequence"/>
</dbReference>
<feature type="transmembrane region" description="Helical" evidence="6">
    <location>
        <begin position="79"/>
        <end position="101"/>
    </location>
</feature>
<evidence type="ECO:0000256" key="2">
    <source>
        <dbReference type="ARBA" id="ARBA00022448"/>
    </source>
</evidence>
<sequence length="483" mass="53684">MGNSMELQEHVKMLDENSLADSTQEFDRQKERRVRWKTDLIVLPLLVSIHLLAQMGRSDLPNAKLAGMWHDLKLTDSDYSMISSIFLVGYLICQLPAMLIMRKVGPPVEFACAMLAWGVVTICTMKATGKVQLMILRALVGVSEAFIQGAVLYLSFWYPYNELATRGAILYSTVALAGSFNGLLGYLIERTLGGVNGWTSWQWIFFIEGCIPLLWAFVIFFLLPSTPETVKWFFKQDEKEIIIRRSRAAHNTGESKIIPRLILKVVTQPQFWGVFLIDCGSHFCATSLSNFIPSIMQGLGFDRIQTQLMTVIVYGSAFVGIITAAVIADKIQKRGVLICICASFAATGYIVLLFAPNNTVRLAATCVVAAGVYPINVLSMVWMATNNVGYTFRASTAGLINIVSQLVAITSNFAFDEAPYRMGLTISLALICMSGVSAGGQWAYFKFMNKKKLQQQHSAHAARTRLMSIDEIGNAHPDFFYSY</sequence>
<keyword evidence="4 6" id="KW-1133">Transmembrane helix</keyword>
<dbReference type="SUPFAM" id="SSF103473">
    <property type="entry name" value="MFS general substrate transporter"/>
    <property type="match status" value="1"/>
</dbReference>
<gene>
    <name evidence="8" type="ORF">JX265_006655</name>
</gene>
<feature type="domain" description="Major facilitator superfamily (MFS) profile" evidence="7">
    <location>
        <begin position="42"/>
        <end position="452"/>
    </location>
</feature>
<evidence type="ECO:0000313" key="9">
    <source>
        <dbReference type="Proteomes" id="UP000829685"/>
    </source>
</evidence>
<dbReference type="InterPro" id="IPR020846">
    <property type="entry name" value="MFS_dom"/>
</dbReference>
<dbReference type="PANTHER" id="PTHR43791">
    <property type="entry name" value="PERMEASE-RELATED"/>
    <property type="match status" value="1"/>
</dbReference>
<dbReference type="PANTHER" id="PTHR43791:SF36">
    <property type="entry name" value="TRANSPORTER, PUTATIVE (AFU_ORTHOLOGUE AFUA_6G08340)-RELATED"/>
    <property type="match status" value="1"/>
</dbReference>
<feature type="transmembrane region" description="Helical" evidence="6">
    <location>
        <begin position="335"/>
        <end position="356"/>
    </location>
</feature>
<dbReference type="AlphaFoldDB" id="A0A9P9WLS1"/>
<proteinExistence type="predicted"/>
<feature type="transmembrane region" description="Helical" evidence="6">
    <location>
        <begin position="108"/>
        <end position="128"/>
    </location>
</feature>
<name>A0A9P9WLS1_9PEZI</name>
<protein>
    <recommendedName>
        <fullName evidence="7">Major facilitator superfamily (MFS) profile domain-containing protein</fullName>
    </recommendedName>
</protein>
<dbReference type="GO" id="GO:0016020">
    <property type="term" value="C:membrane"/>
    <property type="evidence" value="ECO:0007669"/>
    <property type="project" value="UniProtKB-SubCell"/>
</dbReference>
<dbReference type="Gene3D" id="1.20.1250.20">
    <property type="entry name" value="MFS general substrate transporter like domains"/>
    <property type="match status" value="2"/>
</dbReference>
<feature type="transmembrane region" description="Helical" evidence="6">
    <location>
        <begin position="168"/>
        <end position="188"/>
    </location>
</feature>
<dbReference type="EMBL" id="JAFIMR010000015">
    <property type="protein sequence ID" value="KAI1869565.1"/>
    <property type="molecule type" value="Genomic_DNA"/>
</dbReference>
<evidence type="ECO:0000256" key="4">
    <source>
        <dbReference type="ARBA" id="ARBA00022989"/>
    </source>
</evidence>
<dbReference type="Pfam" id="PF07690">
    <property type="entry name" value="MFS_1"/>
    <property type="match status" value="1"/>
</dbReference>
<dbReference type="PROSITE" id="PS50850">
    <property type="entry name" value="MFS"/>
    <property type="match status" value="1"/>
</dbReference>
<keyword evidence="9" id="KW-1185">Reference proteome</keyword>
<evidence type="ECO:0000313" key="8">
    <source>
        <dbReference type="EMBL" id="KAI1869565.1"/>
    </source>
</evidence>
<feature type="transmembrane region" description="Helical" evidence="6">
    <location>
        <begin position="38"/>
        <end position="56"/>
    </location>
</feature>
<feature type="transmembrane region" description="Helical" evidence="6">
    <location>
        <begin position="421"/>
        <end position="445"/>
    </location>
</feature>
<feature type="transmembrane region" description="Helical" evidence="6">
    <location>
        <begin position="304"/>
        <end position="328"/>
    </location>
</feature>
<accession>A0A9P9WLS1</accession>
<feature type="transmembrane region" description="Helical" evidence="6">
    <location>
        <begin position="134"/>
        <end position="156"/>
    </location>
</feature>
<comment type="caution">
    <text evidence="8">The sequence shown here is derived from an EMBL/GenBank/DDBJ whole genome shotgun (WGS) entry which is preliminary data.</text>
</comment>
<organism evidence="8 9">
    <name type="scientific">Neoarthrinium moseri</name>
    <dbReference type="NCBI Taxonomy" id="1658444"/>
    <lineage>
        <taxon>Eukaryota</taxon>
        <taxon>Fungi</taxon>
        <taxon>Dikarya</taxon>
        <taxon>Ascomycota</taxon>
        <taxon>Pezizomycotina</taxon>
        <taxon>Sordariomycetes</taxon>
        <taxon>Xylariomycetidae</taxon>
        <taxon>Amphisphaeriales</taxon>
        <taxon>Apiosporaceae</taxon>
        <taxon>Neoarthrinium</taxon>
    </lineage>
</organism>
<keyword evidence="3 6" id="KW-0812">Transmembrane</keyword>
<dbReference type="InterPro" id="IPR036259">
    <property type="entry name" value="MFS_trans_sf"/>
</dbReference>
<feature type="transmembrane region" description="Helical" evidence="6">
    <location>
        <begin position="362"/>
        <end position="384"/>
    </location>
</feature>
<comment type="subcellular location">
    <subcellularLocation>
        <location evidence="1">Membrane</location>
        <topology evidence="1">Multi-pass membrane protein</topology>
    </subcellularLocation>
</comment>
<dbReference type="OrthoDB" id="2985014at2759"/>
<evidence type="ECO:0000259" key="7">
    <source>
        <dbReference type="PROSITE" id="PS50850"/>
    </source>
</evidence>
<feature type="transmembrane region" description="Helical" evidence="6">
    <location>
        <begin position="271"/>
        <end position="292"/>
    </location>
</feature>
<keyword evidence="2" id="KW-0813">Transport</keyword>
<dbReference type="GO" id="GO:0022857">
    <property type="term" value="F:transmembrane transporter activity"/>
    <property type="evidence" value="ECO:0007669"/>
    <property type="project" value="InterPro"/>
</dbReference>
<evidence type="ECO:0000256" key="6">
    <source>
        <dbReference type="SAM" id="Phobius"/>
    </source>
</evidence>
<evidence type="ECO:0000256" key="1">
    <source>
        <dbReference type="ARBA" id="ARBA00004141"/>
    </source>
</evidence>
<keyword evidence="5 6" id="KW-0472">Membrane</keyword>
<evidence type="ECO:0000256" key="3">
    <source>
        <dbReference type="ARBA" id="ARBA00022692"/>
    </source>
</evidence>
<evidence type="ECO:0000256" key="5">
    <source>
        <dbReference type="ARBA" id="ARBA00023136"/>
    </source>
</evidence>
<reference evidence="8" key="1">
    <citation type="submission" date="2021-03" db="EMBL/GenBank/DDBJ databases">
        <title>Revisited historic fungal species revealed as producer of novel bioactive compounds through whole genome sequencing and comparative genomics.</title>
        <authorList>
            <person name="Vignolle G.A."/>
            <person name="Hochenegger N."/>
            <person name="Mach R.L."/>
            <person name="Mach-Aigner A.R."/>
            <person name="Javad Rahimi M."/>
            <person name="Salim K.A."/>
            <person name="Chan C.M."/>
            <person name="Lim L.B.L."/>
            <person name="Cai F."/>
            <person name="Druzhinina I.S."/>
            <person name="U'Ren J.M."/>
            <person name="Derntl C."/>
        </authorList>
    </citation>
    <scope>NUCLEOTIDE SEQUENCE</scope>
    <source>
        <strain evidence="8">TUCIM 5799</strain>
    </source>
</reference>
<feature type="transmembrane region" description="Helical" evidence="6">
    <location>
        <begin position="396"/>
        <end position="415"/>
    </location>
</feature>
<feature type="transmembrane region" description="Helical" evidence="6">
    <location>
        <begin position="200"/>
        <end position="223"/>
    </location>
</feature>